<feature type="non-terminal residue" evidence="2">
    <location>
        <position position="181"/>
    </location>
</feature>
<evidence type="ECO:0000313" key="2">
    <source>
        <dbReference type="EMBL" id="GMR36481.1"/>
    </source>
</evidence>
<evidence type="ECO:0008006" key="4">
    <source>
        <dbReference type="Google" id="ProtNLM"/>
    </source>
</evidence>
<reference evidence="3" key="1">
    <citation type="submission" date="2022-10" db="EMBL/GenBank/DDBJ databases">
        <title>Genome assembly of Pristionchus species.</title>
        <authorList>
            <person name="Yoshida K."/>
            <person name="Sommer R.J."/>
        </authorList>
    </citation>
    <scope>NUCLEOTIDE SEQUENCE [LARGE SCALE GENOMIC DNA]</scope>
    <source>
        <strain evidence="3">RS5460</strain>
    </source>
</reference>
<evidence type="ECO:0000256" key="1">
    <source>
        <dbReference type="SAM" id="SignalP"/>
    </source>
</evidence>
<dbReference type="Proteomes" id="UP001328107">
    <property type="component" value="Unassembled WGS sequence"/>
</dbReference>
<dbReference type="EMBL" id="BTRK01000002">
    <property type="protein sequence ID" value="GMR36481.1"/>
    <property type="molecule type" value="Genomic_DNA"/>
</dbReference>
<proteinExistence type="predicted"/>
<feature type="non-terminal residue" evidence="2">
    <location>
        <position position="1"/>
    </location>
</feature>
<evidence type="ECO:0000313" key="3">
    <source>
        <dbReference type="Proteomes" id="UP001328107"/>
    </source>
</evidence>
<protein>
    <recommendedName>
        <fullName evidence="4">Receptor ligand binding region domain-containing protein</fullName>
    </recommendedName>
</protein>
<accession>A0AAN4Z987</accession>
<gene>
    <name evidence="2" type="ORF">PMAYCL1PPCAC_06676</name>
</gene>
<dbReference type="AlphaFoldDB" id="A0AAN4Z987"/>
<feature type="signal peptide" evidence="1">
    <location>
        <begin position="1"/>
        <end position="20"/>
    </location>
</feature>
<organism evidence="2 3">
    <name type="scientific">Pristionchus mayeri</name>
    <dbReference type="NCBI Taxonomy" id="1317129"/>
    <lineage>
        <taxon>Eukaryota</taxon>
        <taxon>Metazoa</taxon>
        <taxon>Ecdysozoa</taxon>
        <taxon>Nematoda</taxon>
        <taxon>Chromadorea</taxon>
        <taxon>Rhabditida</taxon>
        <taxon>Rhabditina</taxon>
        <taxon>Diplogasteromorpha</taxon>
        <taxon>Diplogasteroidea</taxon>
        <taxon>Neodiplogasteridae</taxon>
        <taxon>Pristionchus</taxon>
    </lineage>
</organism>
<keyword evidence="1" id="KW-0732">Signal</keyword>
<sequence length="181" mass="19555">WMMGVFSLLFLLLFYPTISSTMIEMGNKMLEIPVSFGYVGPIGCMGKKKNCDDEGAQASLLSLQLSQSSIDLDPSLEYFYNTSIKSIDSSSSNALRATVKGMTDTSLIALIGFPSDCSTQMAILSGYSRMGVADRCSIDLYSYGSYGTSMILFSPSGSLVAEVIPFLLSRFGWNSLALLSS</sequence>
<keyword evidence="3" id="KW-1185">Reference proteome</keyword>
<comment type="caution">
    <text evidence="2">The sequence shown here is derived from an EMBL/GenBank/DDBJ whole genome shotgun (WGS) entry which is preliminary data.</text>
</comment>
<feature type="chain" id="PRO_5043050447" description="Receptor ligand binding region domain-containing protein" evidence="1">
    <location>
        <begin position="21"/>
        <end position="181"/>
    </location>
</feature>
<name>A0AAN4Z987_9BILA</name>